<reference evidence="2" key="2">
    <citation type="submission" date="2022-01" db="EMBL/GenBank/DDBJ databases">
        <authorList>
            <person name="Yamashiro T."/>
            <person name="Shiraishi A."/>
            <person name="Satake H."/>
            <person name="Nakayama K."/>
        </authorList>
    </citation>
    <scope>NUCLEOTIDE SEQUENCE</scope>
</reference>
<evidence type="ECO:0000259" key="1">
    <source>
        <dbReference type="PROSITE" id="PS50994"/>
    </source>
</evidence>
<dbReference type="InterPro" id="IPR001584">
    <property type="entry name" value="Integrase_cat-core"/>
</dbReference>
<proteinExistence type="predicted"/>
<dbReference type="PANTHER" id="PTHR42648:SF32">
    <property type="entry name" value="RIBONUCLEASE H-LIKE DOMAIN, GAG-PRE-INTEGRASE DOMAIN PROTEIN-RELATED"/>
    <property type="match status" value="1"/>
</dbReference>
<dbReference type="InterPro" id="IPR036397">
    <property type="entry name" value="RNaseH_sf"/>
</dbReference>
<dbReference type="InterPro" id="IPR039537">
    <property type="entry name" value="Retrotran_Ty1/copia-like"/>
</dbReference>
<organism evidence="2 3">
    <name type="scientific">Tanacetum coccineum</name>
    <dbReference type="NCBI Taxonomy" id="301880"/>
    <lineage>
        <taxon>Eukaryota</taxon>
        <taxon>Viridiplantae</taxon>
        <taxon>Streptophyta</taxon>
        <taxon>Embryophyta</taxon>
        <taxon>Tracheophyta</taxon>
        <taxon>Spermatophyta</taxon>
        <taxon>Magnoliopsida</taxon>
        <taxon>eudicotyledons</taxon>
        <taxon>Gunneridae</taxon>
        <taxon>Pentapetalae</taxon>
        <taxon>asterids</taxon>
        <taxon>campanulids</taxon>
        <taxon>Asterales</taxon>
        <taxon>Asteraceae</taxon>
        <taxon>Asteroideae</taxon>
        <taxon>Anthemideae</taxon>
        <taxon>Anthemidinae</taxon>
        <taxon>Tanacetum</taxon>
    </lineage>
</organism>
<protein>
    <submittedName>
        <fullName evidence="2">Ribonuclease H-like domain-containing protein</fullName>
    </submittedName>
</protein>
<accession>A0ABQ5G8S6</accession>
<comment type="caution">
    <text evidence="2">The sequence shown here is derived from an EMBL/GenBank/DDBJ whole genome shotgun (WGS) entry which is preliminary data.</text>
</comment>
<name>A0ABQ5G8S6_9ASTR</name>
<keyword evidence="3" id="KW-1185">Reference proteome</keyword>
<dbReference type="Gene3D" id="3.30.420.10">
    <property type="entry name" value="Ribonuclease H-like superfamily/Ribonuclease H"/>
    <property type="match status" value="1"/>
</dbReference>
<dbReference type="InterPro" id="IPR012337">
    <property type="entry name" value="RNaseH-like_sf"/>
</dbReference>
<dbReference type="SUPFAM" id="SSF53098">
    <property type="entry name" value="Ribonuclease H-like"/>
    <property type="match status" value="1"/>
</dbReference>
<evidence type="ECO:0000313" key="3">
    <source>
        <dbReference type="Proteomes" id="UP001151760"/>
    </source>
</evidence>
<gene>
    <name evidence="2" type="ORF">Tco_1031366</name>
</gene>
<dbReference type="PANTHER" id="PTHR42648">
    <property type="entry name" value="TRANSPOSASE, PUTATIVE-RELATED"/>
    <property type="match status" value="1"/>
</dbReference>
<dbReference type="EMBL" id="BQNB010018225">
    <property type="protein sequence ID" value="GJT72080.1"/>
    <property type="molecule type" value="Genomic_DNA"/>
</dbReference>
<feature type="domain" description="Integrase catalytic" evidence="1">
    <location>
        <begin position="73"/>
        <end position="243"/>
    </location>
</feature>
<dbReference type="Proteomes" id="UP001151760">
    <property type="component" value="Unassembled WGS sequence"/>
</dbReference>
<evidence type="ECO:0000313" key="2">
    <source>
        <dbReference type="EMBL" id="GJT72080.1"/>
    </source>
</evidence>
<reference evidence="2" key="1">
    <citation type="journal article" date="2022" name="Int. J. Mol. Sci.">
        <title>Draft Genome of Tanacetum Coccineum: Genomic Comparison of Closely Related Tanacetum-Family Plants.</title>
        <authorList>
            <person name="Yamashiro T."/>
            <person name="Shiraishi A."/>
            <person name="Nakayama K."/>
            <person name="Satake H."/>
        </authorList>
    </citation>
    <scope>NUCLEOTIDE SEQUENCE</scope>
</reference>
<sequence length="367" mass="42113">MSMIEGCPQIQTLKTLLSVHQKVKGSTLKQSIWLHQHISQKDILKRSRARCLLIPTVLLTQMKSMFLSCSTSKSYAPITHDEEDILVPLQKLNALAIKKLGQFAKRVGIPEEDLKTKLSLIVGCSGSMNRKTRTSCLILKSNQSWVFFLAYKDETYDMLHDLIVGLENRLRHKVKTIRTPQQNGVAERKNRTLIEAARTMLADSLLPIQFWAEAVNTACYVLNRVLVTKPQMKTPYEILMGRSPNISFMRPFGCPLTILNTLESIWGHKKGQDCLQCKLSENQKSKGKGPELDYDLDHLTHIHNYIPPHPMQSKELLQLQKKFHCPLQNKLYMIACKLMQSRSLAKAHNDDQKDCFLKRKRKNEHLT</sequence>
<dbReference type="PROSITE" id="PS50994">
    <property type="entry name" value="INTEGRASE"/>
    <property type="match status" value="1"/>
</dbReference>